<comment type="caution">
    <text evidence="1">The sequence shown here is derived from an EMBL/GenBank/DDBJ whole genome shotgun (WGS) entry which is preliminary data.</text>
</comment>
<dbReference type="EMBL" id="CAVMJV010000080">
    <property type="protein sequence ID" value="CAK5090119.1"/>
    <property type="molecule type" value="Genomic_DNA"/>
</dbReference>
<gene>
    <name evidence="1" type="ORF">MENTE1834_LOCUS37887</name>
</gene>
<organism evidence="1 2">
    <name type="scientific">Meloidogyne enterolobii</name>
    <name type="common">Root-knot nematode worm</name>
    <name type="synonym">Meloidogyne mayaguensis</name>
    <dbReference type="NCBI Taxonomy" id="390850"/>
    <lineage>
        <taxon>Eukaryota</taxon>
        <taxon>Metazoa</taxon>
        <taxon>Ecdysozoa</taxon>
        <taxon>Nematoda</taxon>
        <taxon>Chromadorea</taxon>
        <taxon>Rhabditida</taxon>
        <taxon>Tylenchina</taxon>
        <taxon>Tylenchomorpha</taxon>
        <taxon>Tylenchoidea</taxon>
        <taxon>Meloidogynidae</taxon>
        <taxon>Meloidogyninae</taxon>
        <taxon>Meloidogyne</taxon>
    </lineage>
</organism>
<keyword evidence="2" id="KW-1185">Reference proteome</keyword>
<dbReference type="Proteomes" id="UP001497535">
    <property type="component" value="Unassembled WGS sequence"/>
</dbReference>
<proteinExistence type="predicted"/>
<sequence length="143" mass="16326">MSQLRFFLGTEFDKLFFDKQNGEKSLGSLLDEDIGFANIKNMENALMKRLKNLASYINGREIQQEIFMNLVYNTAVLNIQTQHQKSLAILGAPVKRPEIFDSDNLEKIFKNLERKTDGAIGIPFDLFFCAGGARDQIRTRFIG</sequence>
<evidence type="ECO:0000313" key="2">
    <source>
        <dbReference type="Proteomes" id="UP001497535"/>
    </source>
</evidence>
<name>A0ACB1AH30_MELEN</name>
<evidence type="ECO:0000313" key="1">
    <source>
        <dbReference type="EMBL" id="CAK5090119.1"/>
    </source>
</evidence>
<reference evidence="1" key="1">
    <citation type="submission" date="2023-11" db="EMBL/GenBank/DDBJ databases">
        <authorList>
            <person name="Poullet M."/>
        </authorList>
    </citation>
    <scope>NUCLEOTIDE SEQUENCE</scope>
    <source>
        <strain evidence="1">E1834</strain>
    </source>
</reference>
<protein>
    <submittedName>
        <fullName evidence="1">Uncharacterized protein</fullName>
    </submittedName>
</protein>
<accession>A0ACB1AH30</accession>